<reference evidence="14" key="1">
    <citation type="journal article" date="2019" name="PLoS Negl. Trop. Dis.">
        <title>Revisiting the worldwide diversity of Leptospira species in the environment.</title>
        <authorList>
            <person name="Vincent A.T."/>
            <person name="Schiettekatte O."/>
            <person name="Bourhy P."/>
            <person name="Veyrier F.J."/>
            <person name="Picardeau M."/>
        </authorList>
    </citation>
    <scope>NUCLEOTIDE SEQUENCE [LARGE SCALE GENOMIC DNA]</scope>
    <source>
        <strain evidence="14">201300427</strain>
    </source>
</reference>
<keyword evidence="4 10" id="KW-0479">Metal-binding</keyword>
<evidence type="ECO:0000256" key="2">
    <source>
        <dbReference type="ARBA" id="ARBA00005165"/>
    </source>
</evidence>
<evidence type="ECO:0000256" key="3">
    <source>
        <dbReference type="ARBA" id="ARBA00022679"/>
    </source>
</evidence>
<comment type="function">
    <text evidence="1 10">Condenses 4-methyl-5-(beta-hydroxyethyl)thiazole monophosphate (THZ-P) and 2-methyl-4-amino-5-hydroxymethyl pyrimidine pyrophosphate (HMP-PP) to form thiamine monophosphate (TMP).</text>
</comment>
<dbReference type="PANTHER" id="PTHR20857:SF23">
    <property type="entry name" value="THIAMINE BIOSYNTHETIC BIFUNCTIONAL ENZYME"/>
    <property type="match status" value="1"/>
</dbReference>
<dbReference type="GO" id="GO:0005737">
    <property type="term" value="C:cytoplasm"/>
    <property type="evidence" value="ECO:0007669"/>
    <property type="project" value="TreeGrafter"/>
</dbReference>
<evidence type="ECO:0000256" key="1">
    <source>
        <dbReference type="ARBA" id="ARBA00003814"/>
    </source>
</evidence>
<dbReference type="AlphaFoldDB" id="A0A4V3JYG1"/>
<evidence type="ECO:0000256" key="6">
    <source>
        <dbReference type="ARBA" id="ARBA00022977"/>
    </source>
</evidence>
<dbReference type="RefSeq" id="WP_135758511.1">
    <property type="nucleotide sequence ID" value="NZ_RQHW01000002.1"/>
</dbReference>
<name>A0A4V3JYG1_9LEPT</name>
<keyword evidence="15" id="KW-1185">Reference proteome</keyword>
<keyword evidence="5 10" id="KW-0460">Magnesium</keyword>
<dbReference type="FunFam" id="3.20.20.70:FF:000096">
    <property type="entry name" value="Thiamine-phosphate synthase"/>
    <property type="match status" value="1"/>
</dbReference>
<protein>
    <recommendedName>
        <fullName evidence="10">Thiamine-phosphate synthase</fullName>
        <shortName evidence="10">TP synthase</shortName>
        <shortName evidence="10">TPS</shortName>
        <ecNumber evidence="10">2.5.1.3</ecNumber>
    </recommendedName>
    <alternativeName>
        <fullName evidence="10">Thiamine-phosphate pyrophosphorylase</fullName>
        <shortName evidence="10">TMP pyrophosphorylase</shortName>
        <shortName evidence="10">TMP-PPase</shortName>
    </alternativeName>
</protein>
<evidence type="ECO:0000256" key="11">
    <source>
        <dbReference type="RuleBase" id="RU003826"/>
    </source>
</evidence>
<evidence type="ECO:0000256" key="5">
    <source>
        <dbReference type="ARBA" id="ARBA00022842"/>
    </source>
</evidence>
<dbReference type="UniPathway" id="UPA00060">
    <property type="reaction ID" value="UER00141"/>
</dbReference>
<evidence type="ECO:0000313" key="15">
    <source>
        <dbReference type="Proteomes" id="UP000298058"/>
    </source>
</evidence>
<dbReference type="SUPFAM" id="SSF51391">
    <property type="entry name" value="Thiamin phosphate synthase"/>
    <property type="match status" value="1"/>
</dbReference>
<feature type="binding site" evidence="10">
    <location>
        <begin position="144"/>
        <end position="146"/>
    </location>
    <ligand>
        <name>2-[(2R,5Z)-2-carboxy-4-methylthiazol-5(2H)-ylidene]ethyl phosphate</name>
        <dbReference type="ChEBI" id="CHEBI:62899"/>
    </ligand>
</feature>
<dbReference type="Pfam" id="PF02581">
    <property type="entry name" value="TMP-TENI"/>
    <property type="match status" value="1"/>
</dbReference>
<comment type="pathway">
    <text evidence="2 10 12">Cofactor biosynthesis; thiamine diphosphate biosynthesis; thiamine phosphate from 4-amino-2-methyl-5-diphosphomethylpyrimidine and 4-methyl-5-(2-phosphoethyl)-thiazole: step 1/1.</text>
</comment>
<feature type="domain" description="Thiamine phosphate synthase/TenI" evidence="13">
    <location>
        <begin position="17"/>
        <end position="196"/>
    </location>
</feature>
<dbReference type="GO" id="GO:0009228">
    <property type="term" value="P:thiamine biosynthetic process"/>
    <property type="evidence" value="ECO:0007669"/>
    <property type="project" value="UniProtKB-KW"/>
</dbReference>
<comment type="similarity">
    <text evidence="10 11">Belongs to the thiamine-phosphate synthase family.</text>
</comment>
<feature type="binding site" evidence="10">
    <location>
        <position position="117"/>
    </location>
    <ligand>
        <name>4-amino-2-methyl-5-(diphosphooxymethyl)pyrimidine</name>
        <dbReference type="ChEBI" id="CHEBI:57841"/>
    </ligand>
</feature>
<dbReference type="InterPro" id="IPR013785">
    <property type="entry name" value="Aldolase_TIM"/>
</dbReference>
<dbReference type="CDD" id="cd00564">
    <property type="entry name" value="TMP_TenI"/>
    <property type="match status" value="1"/>
</dbReference>
<dbReference type="PANTHER" id="PTHR20857">
    <property type="entry name" value="THIAMINE-PHOSPHATE PYROPHOSPHORYLASE"/>
    <property type="match status" value="1"/>
</dbReference>
<dbReference type="GO" id="GO:0009229">
    <property type="term" value="P:thiamine diphosphate biosynthetic process"/>
    <property type="evidence" value="ECO:0007669"/>
    <property type="project" value="UniProtKB-UniRule"/>
</dbReference>
<evidence type="ECO:0000256" key="8">
    <source>
        <dbReference type="ARBA" id="ARBA00047851"/>
    </source>
</evidence>
<evidence type="ECO:0000256" key="12">
    <source>
        <dbReference type="RuleBase" id="RU004253"/>
    </source>
</evidence>
<dbReference type="HAMAP" id="MF_00097">
    <property type="entry name" value="TMP_synthase"/>
    <property type="match status" value="1"/>
</dbReference>
<accession>A0A4V3JYG1</accession>
<dbReference type="InterPro" id="IPR036206">
    <property type="entry name" value="ThiamineP_synth_sf"/>
</dbReference>
<dbReference type="Proteomes" id="UP000298058">
    <property type="component" value="Unassembled WGS sequence"/>
</dbReference>
<comment type="catalytic activity">
    <reaction evidence="7 10 11">
        <text>4-methyl-5-(2-phosphooxyethyl)-thiazole + 4-amino-2-methyl-5-(diphosphooxymethyl)pyrimidine + H(+) = thiamine phosphate + diphosphate</text>
        <dbReference type="Rhea" id="RHEA:22328"/>
        <dbReference type="ChEBI" id="CHEBI:15378"/>
        <dbReference type="ChEBI" id="CHEBI:33019"/>
        <dbReference type="ChEBI" id="CHEBI:37575"/>
        <dbReference type="ChEBI" id="CHEBI:57841"/>
        <dbReference type="ChEBI" id="CHEBI:58296"/>
        <dbReference type="EC" id="2.5.1.3"/>
    </reaction>
</comment>
<feature type="binding site" evidence="10">
    <location>
        <position position="79"/>
    </location>
    <ligand>
        <name>Mg(2+)</name>
        <dbReference type="ChEBI" id="CHEBI:18420"/>
    </ligand>
</feature>
<evidence type="ECO:0000313" key="14">
    <source>
        <dbReference type="EMBL" id="TGN20976.1"/>
    </source>
</evidence>
<dbReference type="GO" id="GO:0004789">
    <property type="term" value="F:thiamine-phosphate diphosphorylase activity"/>
    <property type="evidence" value="ECO:0007669"/>
    <property type="project" value="UniProtKB-UniRule"/>
</dbReference>
<evidence type="ECO:0000256" key="4">
    <source>
        <dbReference type="ARBA" id="ARBA00022723"/>
    </source>
</evidence>
<dbReference type="EMBL" id="RQHW01000002">
    <property type="protein sequence ID" value="TGN20976.1"/>
    <property type="molecule type" value="Genomic_DNA"/>
</dbReference>
<comment type="catalytic activity">
    <reaction evidence="9 10 11">
        <text>2-[(2R,5Z)-2-carboxy-4-methylthiazol-5(2H)-ylidene]ethyl phosphate + 4-amino-2-methyl-5-(diphosphooxymethyl)pyrimidine + 2 H(+) = thiamine phosphate + CO2 + diphosphate</text>
        <dbReference type="Rhea" id="RHEA:47844"/>
        <dbReference type="ChEBI" id="CHEBI:15378"/>
        <dbReference type="ChEBI" id="CHEBI:16526"/>
        <dbReference type="ChEBI" id="CHEBI:33019"/>
        <dbReference type="ChEBI" id="CHEBI:37575"/>
        <dbReference type="ChEBI" id="CHEBI:57841"/>
        <dbReference type="ChEBI" id="CHEBI:62899"/>
        <dbReference type="EC" id="2.5.1.3"/>
    </reaction>
</comment>
<feature type="binding site" evidence="10">
    <location>
        <position position="78"/>
    </location>
    <ligand>
        <name>4-amino-2-methyl-5-(diphosphooxymethyl)pyrimidine</name>
        <dbReference type="ChEBI" id="CHEBI:57841"/>
    </ligand>
</feature>
<keyword evidence="3 10" id="KW-0808">Transferase</keyword>
<feature type="binding site" evidence="10">
    <location>
        <begin position="195"/>
        <end position="196"/>
    </location>
    <ligand>
        <name>2-[(2R,5Z)-2-carboxy-4-methylthiazol-5(2H)-ylidene]ethyl phosphate</name>
        <dbReference type="ChEBI" id="CHEBI:62899"/>
    </ligand>
</feature>
<feature type="binding site" evidence="10">
    <location>
        <position position="147"/>
    </location>
    <ligand>
        <name>4-amino-2-methyl-5-(diphosphooxymethyl)pyrimidine</name>
        <dbReference type="ChEBI" id="CHEBI:57841"/>
    </ligand>
</feature>
<dbReference type="Gene3D" id="3.20.20.70">
    <property type="entry name" value="Aldolase class I"/>
    <property type="match status" value="1"/>
</dbReference>
<dbReference type="GO" id="GO:0000287">
    <property type="term" value="F:magnesium ion binding"/>
    <property type="evidence" value="ECO:0007669"/>
    <property type="project" value="UniProtKB-UniRule"/>
</dbReference>
<comment type="cofactor">
    <cofactor evidence="10">
        <name>Mg(2+)</name>
        <dbReference type="ChEBI" id="CHEBI:18420"/>
    </cofactor>
    <text evidence="10">Binds 1 Mg(2+) ion per subunit.</text>
</comment>
<evidence type="ECO:0000256" key="9">
    <source>
        <dbReference type="ARBA" id="ARBA00047883"/>
    </source>
</evidence>
<organism evidence="14 15">
    <name type="scientific">Leptospira idonii</name>
    <dbReference type="NCBI Taxonomy" id="1193500"/>
    <lineage>
        <taxon>Bacteria</taxon>
        <taxon>Pseudomonadati</taxon>
        <taxon>Spirochaetota</taxon>
        <taxon>Spirochaetia</taxon>
        <taxon>Leptospirales</taxon>
        <taxon>Leptospiraceae</taxon>
        <taxon>Leptospira</taxon>
    </lineage>
</organism>
<dbReference type="InterPro" id="IPR022998">
    <property type="entry name" value="ThiamineP_synth_TenI"/>
</dbReference>
<proteinExistence type="inferred from homology"/>
<feature type="binding site" evidence="10">
    <location>
        <position position="98"/>
    </location>
    <ligand>
        <name>Mg(2+)</name>
        <dbReference type="ChEBI" id="CHEBI:18420"/>
    </ligand>
</feature>
<comment type="caution">
    <text evidence="14">The sequence shown here is derived from an EMBL/GenBank/DDBJ whole genome shotgun (WGS) entry which is preliminary data.</text>
</comment>
<evidence type="ECO:0000256" key="10">
    <source>
        <dbReference type="HAMAP-Rule" id="MF_00097"/>
    </source>
</evidence>
<keyword evidence="6 10" id="KW-0784">Thiamine biosynthesis</keyword>
<comment type="catalytic activity">
    <reaction evidence="8 10 11">
        <text>2-(2-carboxy-4-methylthiazol-5-yl)ethyl phosphate + 4-amino-2-methyl-5-(diphosphooxymethyl)pyrimidine + 2 H(+) = thiamine phosphate + CO2 + diphosphate</text>
        <dbReference type="Rhea" id="RHEA:47848"/>
        <dbReference type="ChEBI" id="CHEBI:15378"/>
        <dbReference type="ChEBI" id="CHEBI:16526"/>
        <dbReference type="ChEBI" id="CHEBI:33019"/>
        <dbReference type="ChEBI" id="CHEBI:37575"/>
        <dbReference type="ChEBI" id="CHEBI:57841"/>
        <dbReference type="ChEBI" id="CHEBI:62890"/>
        <dbReference type="EC" id="2.5.1.3"/>
    </reaction>
</comment>
<sequence length="218" mass="24106">MTFESFTKKREVICGTYLVTDRSYCIHHPLEEVIAQSIKGGVKMVQLREKDISTRDFLDLAIRLKNLLVKTNVPLIINDRLDIALAAGAEGLHLGQTDLPATYARKILGEEAIIGLSIESMDDFYQLPAQANLDYLGISPIFSTQTKLDTKEPWGLDGLKRIRSMTQLPLVAIGGINEKNAKSVIEAGADSLAVVSYLCSAESPFDRAKYLTNLYSKL</sequence>
<dbReference type="NCBIfam" id="TIGR00693">
    <property type="entry name" value="thiE"/>
    <property type="match status" value="1"/>
</dbReference>
<dbReference type="OrthoDB" id="9812206at2"/>
<feature type="binding site" evidence="10">
    <location>
        <position position="175"/>
    </location>
    <ligand>
        <name>2-[(2R,5Z)-2-carboxy-4-methylthiazol-5(2H)-ylidene]ethyl phosphate</name>
        <dbReference type="ChEBI" id="CHEBI:62899"/>
    </ligand>
</feature>
<dbReference type="InterPro" id="IPR034291">
    <property type="entry name" value="TMP_synthase"/>
</dbReference>
<evidence type="ECO:0000256" key="7">
    <source>
        <dbReference type="ARBA" id="ARBA00047334"/>
    </source>
</evidence>
<feature type="binding site" evidence="10">
    <location>
        <begin position="46"/>
        <end position="50"/>
    </location>
    <ligand>
        <name>4-amino-2-methyl-5-(diphosphooxymethyl)pyrimidine</name>
        <dbReference type="ChEBI" id="CHEBI:57841"/>
    </ligand>
</feature>
<evidence type="ECO:0000259" key="13">
    <source>
        <dbReference type="Pfam" id="PF02581"/>
    </source>
</evidence>
<gene>
    <name evidence="10 14" type="primary">thiE</name>
    <name evidence="14" type="ORF">EHS15_00180</name>
</gene>
<dbReference type="EC" id="2.5.1.3" evidence="10"/>